<keyword evidence="1" id="KW-1133">Transmembrane helix</keyword>
<evidence type="ECO:0000259" key="2">
    <source>
        <dbReference type="Pfam" id="PF11984"/>
    </source>
</evidence>
<proteinExistence type="predicted"/>
<organism evidence="3">
    <name type="scientific">Candidatus Methanophagaceae archaeon ANME-1 ERB6</name>
    <dbReference type="NCBI Taxonomy" id="2759912"/>
    <lineage>
        <taxon>Archaea</taxon>
        <taxon>Methanobacteriati</taxon>
        <taxon>Methanobacteriota</taxon>
        <taxon>Stenosarchaea group</taxon>
        <taxon>Methanomicrobia</taxon>
        <taxon>Candidatus Methanophagales</taxon>
        <taxon>Candidatus Methanophagaceae</taxon>
    </lineage>
</organism>
<sequence>MKSFFEEYCRIIGLLLFAFVIILLFSTPSMIIAKSITTIGTELSHASVSETPVRTLLDFGNNEHMRAFPIQIGDWKGSDYNTTRVAERLGADVLLMRAYSHPKLYQPIFFLIVQSNNRSSFHPPPVCYPALGYTIEGEATEEMLVQNMSWAEGPWMSERDASFTGTISVKKLIVVKESKEDGKVTERRVVLYFYVKENPFTSNTVTMIRVSALAPLDGSYDGILNITKEFMADTFPSMFEIQREESVLFILLGSGSVIGKVAIVLLFLVPLAIIFYPQIKRLRKV</sequence>
<keyword evidence="1" id="KW-0812">Transmembrane</keyword>
<name>A0A7G9YYY4_9EURY</name>
<dbReference type="EMBL" id="MT631534">
    <property type="protein sequence ID" value="QNO53218.1"/>
    <property type="molecule type" value="Genomic_DNA"/>
</dbReference>
<reference evidence="3" key="1">
    <citation type="submission" date="2020-06" db="EMBL/GenBank/DDBJ databases">
        <title>Unique genomic features of the anaerobic methanotrophic archaea.</title>
        <authorList>
            <person name="Chadwick G.L."/>
            <person name="Skennerton C.T."/>
            <person name="Laso-Perez R."/>
            <person name="Leu A.O."/>
            <person name="Speth D.R."/>
            <person name="Yu H."/>
            <person name="Morgan-Lang C."/>
            <person name="Hatzenpichler R."/>
            <person name="Goudeau D."/>
            <person name="Malmstrom R."/>
            <person name="Brazelton W.J."/>
            <person name="Woyke T."/>
            <person name="Hallam S.J."/>
            <person name="Tyson G.W."/>
            <person name="Wegener G."/>
            <person name="Boetius A."/>
            <person name="Orphan V."/>
        </authorList>
    </citation>
    <scope>NUCLEOTIDE SEQUENCE</scope>
</reference>
<accession>A0A7G9YYY4</accession>
<feature type="domain" description="Methanolan biosynthesis EpsI" evidence="2">
    <location>
        <begin position="56"/>
        <end position="141"/>
    </location>
</feature>
<feature type="transmembrane region" description="Helical" evidence="1">
    <location>
        <begin position="247"/>
        <end position="276"/>
    </location>
</feature>
<evidence type="ECO:0000313" key="3">
    <source>
        <dbReference type="EMBL" id="QNO53218.1"/>
    </source>
</evidence>
<dbReference type="AlphaFoldDB" id="A0A7G9YYY4"/>
<gene>
    <name evidence="3" type="ORF">HNLOENAD_00018</name>
</gene>
<keyword evidence="1" id="KW-0472">Membrane</keyword>
<dbReference type="InterPro" id="IPR014263">
    <property type="entry name" value="Methanolan_biosynth_EpsI"/>
</dbReference>
<protein>
    <recommendedName>
        <fullName evidence="2">Methanolan biosynthesis EpsI domain-containing protein</fullName>
    </recommendedName>
</protein>
<evidence type="ECO:0000256" key="1">
    <source>
        <dbReference type="SAM" id="Phobius"/>
    </source>
</evidence>
<dbReference type="Pfam" id="PF11984">
    <property type="entry name" value="DUF3485"/>
    <property type="match status" value="1"/>
</dbReference>